<keyword evidence="2 5" id="KW-0812">Transmembrane</keyword>
<evidence type="ECO:0000256" key="3">
    <source>
        <dbReference type="ARBA" id="ARBA00022989"/>
    </source>
</evidence>
<dbReference type="PANTHER" id="PTHR47474:SF1">
    <property type="entry name" value="TYROSINE-PROTEIN PHOSPHATASE RLPH2"/>
    <property type="match status" value="1"/>
</dbReference>
<evidence type="ECO:0000313" key="9">
    <source>
        <dbReference type="Proteomes" id="UP001141806"/>
    </source>
</evidence>
<dbReference type="Proteomes" id="UP001141806">
    <property type="component" value="Unassembled WGS sequence"/>
</dbReference>
<dbReference type="GO" id="GO:0140359">
    <property type="term" value="F:ABC-type transporter activity"/>
    <property type="evidence" value="ECO:0007669"/>
    <property type="project" value="InterPro"/>
</dbReference>
<reference evidence="8" key="1">
    <citation type="journal article" date="2023" name="Plant J.">
        <title>The genome of the king protea, Protea cynaroides.</title>
        <authorList>
            <person name="Chang J."/>
            <person name="Duong T.A."/>
            <person name="Schoeman C."/>
            <person name="Ma X."/>
            <person name="Roodt D."/>
            <person name="Barker N."/>
            <person name="Li Z."/>
            <person name="Van de Peer Y."/>
            <person name="Mizrachi E."/>
        </authorList>
    </citation>
    <scope>NUCLEOTIDE SEQUENCE</scope>
    <source>
        <tissue evidence="8">Young leaves</tissue>
    </source>
</reference>
<dbReference type="Gene3D" id="3.60.21.10">
    <property type="match status" value="1"/>
</dbReference>
<evidence type="ECO:0000256" key="1">
    <source>
        <dbReference type="ARBA" id="ARBA00004141"/>
    </source>
</evidence>
<feature type="transmembrane region" description="Helical" evidence="5">
    <location>
        <begin position="121"/>
        <end position="141"/>
    </location>
</feature>
<dbReference type="GO" id="GO:0016020">
    <property type="term" value="C:membrane"/>
    <property type="evidence" value="ECO:0007669"/>
    <property type="project" value="UniProtKB-SubCell"/>
</dbReference>
<dbReference type="OrthoDB" id="10267127at2759"/>
<name>A0A9Q0QU08_9MAGN</name>
<organism evidence="8 9">
    <name type="scientific">Protea cynaroides</name>
    <dbReference type="NCBI Taxonomy" id="273540"/>
    <lineage>
        <taxon>Eukaryota</taxon>
        <taxon>Viridiplantae</taxon>
        <taxon>Streptophyta</taxon>
        <taxon>Embryophyta</taxon>
        <taxon>Tracheophyta</taxon>
        <taxon>Spermatophyta</taxon>
        <taxon>Magnoliopsida</taxon>
        <taxon>Proteales</taxon>
        <taxon>Proteaceae</taxon>
        <taxon>Protea</taxon>
    </lineage>
</organism>
<feature type="transmembrane region" description="Helical" evidence="5">
    <location>
        <begin position="91"/>
        <end position="115"/>
    </location>
</feature>
<keyword evidence="9" id="KW-1185">Reference proteome</keyword>
<evidence type="ECO:0000256" key="4">
    <source>
        <dbReference type="ARBA" id="ARBA00023136"/>
    </source>
</evidence>
<evidence type="ECO:0000313" key="8">
    <source>
        <dbReference type="EMBL" id="KAJ4971790.1"/>
    </source>
</evidence>
<sequence length="501" mass="56984">MLEVTAASVEAQLSLDFAEVYANSTLYQNGYLRDKFILSWDDLLWTSVDTGENIYGLGLVAIEVVYISIQAFLYTLLLYSMIGFQWQATKFLWFYYFILMSFIYFTMYGMMVAALTPGPQFAAIVMSFFITFWNLFSGFPIPRLQIPIWWRWYYWASPVSWTLYGIVVSQLGDIDSSVTIPGAGEQTVRMYLKDHLGFEHDFLVYVALAHAGFVLLFFFVFVINPEGDIHGYFSKLQSLSSNLKKRIDPPAFQTSLIIFLGNYCYRGPNTQKVLDFLISLPSRYSNQTHVFLCGNHDLTFTAFVGVLPPPSDGSAFAKTWRDFEQNEAREGWYKGDGYETMHLQGRRWAGSIKEKFNAAKGMEYKGSIYNAGPTFKSYMAFPTVLQDDVCIDTHEGRKHCRLIAVHAGLEKNKGFEQQLKHLKSKDTQVAKVEALSGMKNVWEILEELTINPTIVVSRHHGKLNIDGLRLIIDEGGGLEKNPVAAVVLPFGMIIRDIDETV</sequence>
<feature type="transmembrane region" description="Helical" evidence="5">
    <location>
        <begin position="202"/>
        <end position="223"/>
    </location>
</feature>
<keyword evidence="3 5" id="KW-1133">Transmembrane helix</keyword>
<feature type="domain" description="Calcineurin-like phosphoesterase" evidence="6">
    <location>
        <begin position="227"/>
        <end position="325"/>
    </location>
</feature>
<protein>
    <submittedName>
        <fullName evidence="8">Uncharacterized protein</fullName>
    </submittedName>
</protein>
<evidence type="ECO:0000259" key="7">
    <source>
        <dbReference type="Pfam" id="PF01061"/>
    </source>
</evidence>
<comment type="caution">
    <text evidence="8">The sequence shown here is derived from an EMBL/GenBank/DDBJ whole genome shotgun (WGS) entry which is preliminary data.</text>
</comment>
<feature type="domain" description="ABC-2 type transporter transmembrane" evidence="7">
    <location>
        <begin position="55"/>
        <end position="170"/>
    </location>
</feature>
<dbReference type="InterPro" id="IPR004843">
    <property type="entry name" value="Calcineurin-like_PHP"/>
</dbReference>
<dbReference type="SUPFAM" id="SSF56300">
    <property type="entry name" value="Metallo-dependent phosphatases"/>
    <property type="match status" value="1"/>
</dbReference>
<dbReference type="GO" id="GO:0016787">
    <property type="term" value="F:hydrolase activity"/>
    <property type="evidence" value="ECO:0007669"/>
    <property type="project" value="InterPro"/>
</dbReference>
<dbReference type="EMBL" id="JAMYWD010000005">
    <property type="protein sequence ID" value="KAJ4971790.1"/>
    <property type="molecule type" value="Genomic_DNA"/>
</dbReference>
<gene>
    <name evidence="8" type="ORF">NE237_004889</name>
</gene>
<keyword evidence="4 5" id="KW-0472">Membrane</keyword>
<accession>A0A9Q0QU08</accession>
<dbReference type="InterPro" id="IPR013525">
    <property type="entry name" value="ABC2_TM"/>
</dbReference>
<proteinExistence type="predicted"/>
<comment type="subcellular location">
    <subcellularLocation>
        <location evidence="1">Membrane</location>
        <topology evidence="1">Multi-pass membrane protein</topology>
    </subcellularLocation>
</comment>
<dbReference type="AlphaFoldDB" id="A0A9Q0QU08"/>
<feature type="transmembrane region" description="Helical" evidence="5">
    <location>
        <begin position="153"/>
        <end position="172"/>
    </location>
</feature>
<evidence type="ECO:0000256" key="5">
    <source>
        <dbReference type="SAM" id="Phobius"/>
    </source>
</evidence>
<feature type="transmembrane region" description="Helical" evidence="5">
    <location>
        <begin position="54"/>
        <end position="79"/>
    </location>
</feature>
<dbReference type="InterPro" id="IPR029052">
    <property type="entry name" value="Metallo-depent_PP-like"/>
</dbReference>
<dbReference type="Pfam" id="PF01061">
    <property type="entry name" value="ABC2_membrane"/>
    <property type="match status" value="1"/>
</dbReference>
<dbReference type="PANTHER" id="PTHR47474">
    <property type="entry name" value="TYROSINE-PROTEIN PHOSPHATASE RLPH2"/>
    <property type="match status" value="1"/>
</dbReference>
<evidence type="ECO:0000256" key="2">
    <source>
        <dbReference type="ARBA" id="ARBA00022692"/>
    </source>
</evidence>
<evidence type="ECO:0000259" key="6">
    <source>
        <dbReference type="Pfam" id="PF00149"/>
    </source>
</evidence>
<dbReference type="Pfam" id="PF00149">
    <property type="entry name" value="Metallophos"/>
    <property type="match status" value="1"/>
</dbReference>